<gene>
    <name evidence="1" type="ORF">GMRT_10766</name>
</gene>
<name>A0A4Z1SY78_GIAMU</name>
<accession>A0A4Z1SY78</accession>
<dbReference type="AlphaFoldDB" id="A0A4Z1SY78"/>
<comment type="caution">
    <text evidence="1">The sequence shown here is derived from an EMBL/GenBank/DDBJ whole genome shotgun (WGS) entry which is preliminary data.</text>
</comment>
<keyword evidence="2" id="KW-1185">Reference proteome</keyword>
<protein>
    <submittedName>
        <fullName evidence="1">Putative Lecithin-cholesterol acyl transferase</fullName>
    </submittedName>
</protein>
<dbReference type="EMBL" id="VDLU01000001">
    <property type="protein sequence ID" value="TNJ30646.1"/>
    <property type="molecule type" value="Genomic_DNA"/>
</dbReference>
<dbReference type="GO" id="GO:0006629">
    <property type="term" value="P:lipid metabolic process"/>
    <property type="evidence" value="ECO:0007669"/>
    <property type="project" value="InterPro"/>
</dbReference>
<dbReference type="GO" id="GO:0008374">
    <property type="term" value="F:O-acyltransferase activity"/>
    <property type="evidence" value="ECO:0007669"/>
    <property type="project" value="InterPro"/>
</dbReference>
<keyword evidence="1" id="KW-0808">Transferase</keyword>
<dbReference type="Pfam" id="PF02450">
    <property type="entry name" value="LCAT"/>
    <property type="match status" value="1"/>
</dbReference>
<evidence type="ECO:0000313" key="2">
    <source>
        <dbReference type="Proteomes" id="UP000315496"/>
    </source>
</evidence>
<dbReference type="VEuPathDB" id="GiardiaDB:GMRT_10766"/>
<dbReference type="OrthoDB" id="190846at2759"/>
<reference evidence="1 2" key="1">
    <citation type="submission" date="2019-05" db="EMBL/GenBank/DDBJ databases">
        <title>The compact genome of Giardia muris reveals important steps in the evolution of intestinal protozoan parasites.</title>
        <authorList>
            <person name="Xu F."/>
            <person name="Jimenez-Gonzalez A."/>
            <person name="Einarsson E."/>
            <person name="Astvaldsson A."/>
            <person name="Peirasmaki D."/>
            <person name="Eckmann L."/>
            <person name="Andersson J.O."/>
            <person name="Svard S.G."/>
            <person name="Jerlstrom-Hultqvist J."/>
        </authorList>
    </citation>
    <scope>NUCLEOTIDE SEQUENCE [LARGE SCALE GENOMIC DNA]</scope>
    <source>
        <strain evidence="1 2">Roberts-Thomson</strain>
    </source>
</reference>
<dbReference type="InterPro" id="IPR003386">
    <property type="entry name" value="LACT/PDAT_acylTrfase"/>
</dbReference>
<proteinExistence type="predicted"/>
<sequence>MSQQRIPIILVPGLCSTRLLARDRRTGYQECAWVSTRYLPKPRMGERLINDLWGRPDSEGRYRSFLEEVADIDIIEGFPGCEYLAKHFMIDMIHFFDRNFMLGRYFSSLIKYLEKYGYVPEQNLFCFAYDWRQPLFSDEILGSLRAFILEVMKKTKANKLSFIAHSHGALLLRMYMQSFPDWSAQIHRFIALGPPYDNSSANLPMSIINGFALRIPFIKNITARNLQAGSSVPSILGPAPISPDFTEAGIPQYIPTCVFIKKVGPGNYELARATSLAIPETTPMYLTDTKRYRRKLPPLEDLRVSLDKYKKEMPNISALLLKRFIESPDSLEPKYRDQALRILLNNIKPGSIQNIRTGKRVHSRNWHHIDTLLTPQYHSGIPTREAIENRAGLWAWEIYTAWTSEMDEDPYLPTRALEHPWFDVHEDRLLLRRTCPRYQEIMEKRVGLSGEVIRWSARPDILLHAYAISISQSFSEFSALRNIVNIDGKIHRLSTQTDKPVTNFLELDMKTLMMARKDVKLAYHEPPRKEYEVFCKGTSPLIEELSSLTRIIQTGTIRASDASPRNIQIPRPPWNSVSFLQKVQYRSLSSLTRQLSRPKSLEDFLFKAHTSYWEKTREVRRRKTYFPKASDTTFRYFGICGSGLATPLHVIYNQPVCEYHELCLQVPTTITSDGDGTVLLHSALSDGIPSELVLDRVIVKGITHFMLLHTESVWELVSEGLGLTTSEG</sequence>
<organism evidence="1 2">
    <name type="scientific">Giardia muris</name>
    <dbReference type="NCBI Taxonomy" id="5742"/>
    <lineage>
        <taxon>Eukaryota</taxon>
        <taxon>Metamonada</taxon>
        <taxon>Diplomonadida</taxon>
        <taxon>Hexamitidae</taxon>
        <taxon>Giardiinae</taxon>
        <taxon>Giardia</taxon>
    </lineage>
</organism>
<dbReference type="Gene3D" id="3.40.50.1820">
    <property type="entry name" value="alpha/beta hydrolase"/>
    <property type="match status" value="1"/>
</dbReference>
<dbReference type="InterPro" id="IPR029058">
    <property type="entry name" value="AB_hydrolase_fold"/>
</dbReference>
<dbReference type="Proteomes" id="UP000315496">
    <property type="component" value="Chromosome 1"/>
</dbReference>
<dbReference type="SUPFAM" id="SSF53474">
    <property type="entry name" value="alpha/beta-Hydrolases"/>
    <property type="match status" value="1"/>
</dbReference>
<evidence type="ECO:0000313" key="1">
    <source>
        <dbReference type="EMBL" id="TNJ30646.1"/>
    </source>
</evidence>
<dbReference type="PANTHER" id="PTHR11440">
    <property type="entry name" value="LECITHIN-CHOLESTEROL ACYLTRANSFERASE-RELATED"/>
    <property type="match status" value="1"/>
</dbReference>